<feature type="chain" id="PRO_5001774163" evidence="1">
    <location>
        <begin position="29"/>
        <end position="140"/>
    </location>
</feature>
<name>A0A084EK31_SPHYA</name>
<feature type="signal peptide" evidence="1">
    <location>
        <begin position="1"/>
        <end position="28"/>
    </location>
</feature>
<reference evidence="3 4" key="1">
    <citation type="submission" date="2014-03" db="EMBL/GenBank/DDBJ databases">
        <title>Genome sequence of Sphingobium yanoikuyae B1.</title>
        <authorList>
            <person name="Gan H.M."/>
            <person name="Gan H.Y."/>
            <person name="Savka M.A."/>
        </authorList>
    </citation>
    <scope>NUCLEOTIDE SEQUENCE [LARGE SCALE GENOMIC DNA]</scope>
    <source>
        <strain evidence="3 4">B1</strain>
    </source>
</reference>
<evidence type="ECO:0000256" key="1">
    <source>
        <dbReference type="SAM" id="SignalP"/>
    </source>
</evidence>
<dbReference type="Gene3D" id="3.30.70.100">
    <property type="match status" value="1"/>
</dbReference>
<evidence type="ECO:0000259" key="2">
    <source>
        <dbReference type="PROSITE" id="PS51502"/>
    </source>
</evidence>
<dbReference type="STRING" id="13690.AX777_08230"/>
<dbReference type="PROSITE" id="PS51318">
    <property type="entry name" value="TAT"/>
    <property type="match status" value="1"/>
</dbReference>
<evidence type="ECO:0000313" key="3">
    <source>
        <dbReference type="EMBL" id="KEZ18323.1"/>
    </source>
</evidence>
<evidence type="ECO:0000313" key="4">
    <source>
        <dbReference type="Proteomes" id="UP000028534"/>
    </source>
</evidence>
<dbReference type="Pfam" id="PF07876">
    <property type="entry name" value="Dabb"/>
    <property type="match status" value="1"/>
</dbReference>
<dbReference type="RefSeq" id="WP_252364983.1">
    <property type="nucleotide sequence ID" value="NZ_JGVR01000016.1"/>
</dbReference>
<dbReference type="InterPro" id="IPR013097">
    <property type="entry name" value="Dabb"/>
</dbReference>
<keyword evidence="1" id="KW-0732">Signal</keyword>
<dbReference type="PROSITE" id="PS51502">
    <property type="entry name" value="S_R_A_B_BARREL"/>
    <property type="match status" value="1"/>
</dbReference>
<feature type="domain" description="Stress-response A/B barrel" evidence="2">
    <location>
        <begin position="38"/>
        <end position="134"/>
    </location>
</feature>
<gene>
    <name evidence="3" type="ORF">CP98_02670</name>
</gene>
<proteinExistence type="predicted"/>
<dbReference type="InterPro" id="IPR011008">
    <property type="entry name" value="Dimeric_a/b-barrel"/>
</dbReference>
<dbReference type="PATRIC" id="fig|13690.10.peg.2740"/>
<accession>A0A084EK31</accession>
<dbReference type="SUPFAM" id="SSF54909">
    <property type="entry name" value="Dimeric alpha+beta barrel"/>
    <property type="match status" value="1"/>
</dbReference>
<dbReference type="eggNOG" id="ENOG5031482">
    <property type="taxonomic scope" value="Bacteria"/>
</dbReference>
<dbReference type="Proteomes" id="UP000028534">
    <property type="component" value="Unassembled WGS sequence"/>
</dbReference>
<dbReference type="SMART" id="SM00886">
    <property type="entry name" value="Dabb"/>
    <property type="match status" value="1"/>
</dbReference>
<dbReference type="AlphaFoldDB" id="A0A084EK31"/>
<organism evidence="3 4">
    <name type="scientific">Sphingobium yanoikuyae</name>
    <name type="common">Sphingomonas yanoikuyae</name>
    <dbReference type="NCBI Taxonomy" id="13690"/>
    <lineage>
        <taxon>Bacteria</taxon>
        <taxon>Pseudomonadati</taxon>
        <taxon>Pseudomonadota</taxon>
        <taxon>Alphaproteobacteria</taxon>
        <taxon>Sphingomonadales</taxon>
        <taxon>Sphingomonadaceae</taxon>
        <taxon>Sphingobium</taxon>
    </lineage>
</organism>
<protein>
    <submittedName>
        <fullName evidence="3">Stress responsive alpha-beta barrel</fullName>
    </submittedName>
</protein>
<comment type="caution">
    <text evidence="3">The sequence shown here is derived from an EMBL/GenBank/DDBJ whole genome shotgun (WGS) entry which is preliminary data.</text>
</comment>
<sequence>METSRRELAAMMALGGAGMALTSTQASAQAATPVQAKLVHHVFFWLKRPGNPADRDQLIAGLRTLRAIPVIRDLQIGVPASTEKRDVVDSSFDVSELMVFDNAVDQKVYQDHEIHQAFVKSCEHLWAKVVVYDMQVVPDR</sequence>
<dbReference type="InterPro" id="IPR006311">
    <property type="entry name" value="TAT_signal"/>
</dbReference>
<dbReference type="EMBL" id="JGVR01000016">
    <property type="protein sequence ID" value="KEZ18323.1"/>
    <property type="molecule type" value="Genomic_DNA"/>
</dbReference>